<feature type="active site" description="Proton acceptor" evidence="2">
    <location>
        <position position="290"/>
    </location>
</feature>
<name>A0A5K7SBA0_9BACT</name>
<dbReference type="SUPFAM" id="SSF52151">
    <property type="entry name" value="FabD/lysophospholipase-like"/>
    <property type="match status" value="1"/>
</dbReference>
<dbReference type="InterPro" id="IPR002641">
    <property type="entry name" value="PNPLA_dom"/>
</dbReference>
<keyword evidence="2" id="KW-0378">Hydrolase</keyword>
<evidence type="ECO:0000313" key="4">
    <source>
        <dbReference type="EMBL" id="BBE18840.1"/>
    </source>
</evidence>
<dbReference type="AlphaFoldDB" id="A0A5K7SBA0"/>
<feature type="active site" description="Nucleophile" evidence="2">
    <location>
        <position position="62"/>
    </location>
</feature>
<comment type="caution">
    <text evidence="2">Lacks conserved residue(s) required for the propagation of feature annotation.</text>
</comment>
<dbReference type="Proteomes" id="UP001193389">
    <property type="component" value="Chromosome"/>
</dbReference>
<dbReference type="PROSITE" id="PS51635">
    <property type="entry name" value="PNPLA"/>
    <property type="match status" value="1"/>
</dbReference>
<protein>
    <recommendedName>
        <fullName evidence="3">PNPLA domain-containing protein</fullName>
    </recommendedName>
</protein>
<evidence type="ECO:0000313" key="5">
    <source>
        <dbReference type="Proteomes" id="UP001193389"/>
    </source>
</evidence>
<dbReference type="GO" id="GO:0016042">
    <property type="term" value="P:lipid catabolic process"/>
    <property type="evidence" value="ECO:0007669"/>
    <property type="project" value="UniProtKB-UniRule"/>
</dbReference>
<keyword evidence="1 2" id="KW-0443">Lipid metabolism</keyword>
<organism evidence="4 5">
    <name type="scientific">Aquipluma nitroreducens</name>
    <dbReference type="NCBI Taxonomy" id="2010828"/>
    <lineage>
        <taxon>Bacteria</taxon>
        <taxon>Pseudomonadati</taxon>
        <taxon>Bacteroidota</taxon>
        <taxon>Bacteroidia</taxon>
        <taxon>Marinilabiliales</taxon>
        <taxon>Prolixibacteraceae</taxon>
        <taxon>Aquipluma</taxon>
    </lineage>
</organism>
<dbReference type="KEGG" id="anf:AQPE_3010"/>
<accession>A0A5K7SBA0</accession>
<feature type="short sequence motif" description="DGA/G" evidence="2">
    <location>
        <begin position="290"/>
        <end position="292"/>
    </location>
</feature>
<feature type="short sequence motif" description="GXSXG" evidence="2">
    <location>
        <begin position="60"/>
        <end position="64"/>
    </location>
</feature>
<keyword evidence="5" id="KW-1185">Reference proteome</keyword>
<dbReference type="Gene3D" id="3.40.1090.10">
    <property type="entry name" value="Cytosolic phospholipase A2 catalytic domain"/>
    <property type="match status" value="1"/>
</dbReference>
<evidence type="ECO:0000256" key="2">
    <source>
        <dbReference type="PROSITE-ProRule" id="PRU01161"/>
    </source>
</evidence>
<gene>
    <name evidence="4" type="ORF">AQPE_3010</name>
</gene>
<evidence type="ECO:0000256" key="1">
    <source>
        <dbReference type="ARBA" id="ARBA00023098"/>
    </source>
</evidence>
<sequence>MTDQKTFRIGLSMAGAVSAGAYTAGVMDYLLEALENWQKAKDLNLPGVPRHNVLVEVLSGASAGGMTAVITAAAVQKDFPHVNQQNYLSGVNKENPLFDSWVNLTEDEKNDMMNQMLSNDDIVGSESINPDKEVRSIFNSLFIEKIARRTLDSIVKDPKTKRSYIADNLELFTTITNLRGFNYELQFITALGPRQDRMTMHKDLVHFQLNPLGTYNNDGKIPIHFLTPEGLNRQLLIDAAISTGAFPVGLSPRVLVREAKYINDNPLLKINHSKSNLVDPTKDYNTVCVDGGVINNEPYDLTETLLMNRRKAEIEKEKDSATATAYKPATNVSDFDTTILMIDPFPNYDESPADYFNLQAIKFASTQLLGAMRQQLMVKSDLLEKAYDDYDYSRFMIAPIRTSGGVTQKESIACGALGGFGGFFNRDFRVHDFMLGRRNCQRFIQCYFSVPESAKNPIIQHGYGDLDKDSLQFFMPEKTDLLPIIPDIRISDDQTQIIKPALEDEFRYPSISLKYLIGLEDKLQARFETVINNITKGNVPGGAGKSVNPIIQRIRRKSWFARNISGPVVGFTVDKVISIGKKAGKNMAAEKFIDSVIADMDKRGLLKQDC</sequence>
<feature type="domain" description="PNPLA" evidence="3">
    <location>
        <begin position="11"/>
        <end position="303"/>
    </location>
</feature>
<evidence type="ECO:0000259" key="3">
    <source>
        <dbReference type="PROSITE" id="PS51635"/>
    </source>
</evidence>
<reference evidence="4" key="1">
    <citation type="journal article" date="2020" name="Int. J. Syst. Evol. Microbiol.">
        <title>Aquipluma nitroreducens gen. nov. sp. nov., a novel facultatively anaerobic bacterium isolated from a freshwater lake.</title>
        <authorList>
            <person name="Watanabe M."/>
            <person name="Kojima H."/>
            <person name="Fukui M."/>
        </authorList>
    </citation>
    <scope>NUCLEOTIDE SEQUENCE</scope>
    <source>
        <strain evidence="4">MeG22</strain>
    </source>
</reference>
<keyword evidence="2" id="KW-0442">Lipid degradation</keyword>
<dbReference type="EMBL" id="AP018694">
    <property type="protein sequence ID" value="BBE18840.1"/>
    <property type="molecule type" value="Genomic_DNA"/>
</dbReference>
<dbReference type="GO" id="GO:0016787">
    <property type="term" value="F:hydrolase activity"/>
    <property type="evidence" value="ECO:0007669"/>
    <property type="project" value="UniProtKB-UniRule"/>
</dbReference>
<dbReference type="InterPro" id="IPR016035">
    <property type="entry name" value="Acyl_Trfase/lysoPLipase"/>
</dbReference>
<dbReference type="Pfam" id="PF01734">
    <property type="entry name" value="Patatin"/>
    <property type="match status" value="1"/>
</dbReference>
<dbReference type="RefSeq" id="WP_318347139.1">
    <property type="nucleotide sequence ID" value="NZ_AP018694.1"/>
</dbReference>
<proteinExistence type="predicted"/>